<name>A0A443J715_9MICO</name>
<sequence length="90" mass="10197">MTCQWSTLRESVDVSSSVTANAIDTELLLDYEGSQRSGLLRDQAVRAWRDSNRDQIQETVDRLRSGVFDEDNSSVSGAERALRHHFDLPE</sequence>
<dbReference type="AlphaFoldDB" id="A0A443J715"/>
<protein>
    <submittedName>
        <fullName evidence="1">Uncharacterized protein</fullName>
    </submittedName>
</protein>
<proteinExistence type="predicted"/>
<dbReference type="EMBL" id="RBZY01000062">
    <property type="protein sequence ID" value="RWR16199.1"/>
    <property type="molecule type" value="Genomic_DNA"/>
</dbReference>
<dbReference type="Proteomes" id="UP000285970">
    <property type="component" value="Unassembled WGS sequence"/>
</dbReference>
<reference evidence="1 2" key="1">
    <citation type="journal article" date="2018" name="Front. Microbiol.">
        <title>Novel Insights Into Bacterial Dimethylsulfoniopropionate Catabolism in the East China Sea.</title>
        <authorList>
            <person name="Liu J."/>
            <person name="Liu J."/>
            <person name="Zhang S.H."/>
            <person name="Liang J."/>
            <person name="Lin H."/>
            <person name="Song D."/>
            <person name="Yang G.P."/>
            <person name="Todd J.D."/>
            <person name="Zhang X.H."/>
        </authorList>
    </citation>
    <scope>NUCLEOTIDE SEQUENCE [LARGE SCALE GENOMIC DNA]</scope>
    <source>
        <strain evidence="1 2">ZYFD042</strain>
    </source>
</reference>
<evidence type="ECO:0000313" key="1">
    <source>
        <dbReference type="EMBL" id="RWR16199.1"/>
    </source>
</evidence>
<gene>
    <name evidence="1" type="ORF">D8Y23_14025</name>
</gene>
<accession>A0A443J715</accession>
<organism evidence="1 2">
    <name type="scientific">Microbacterium enclense</name>
    <dbReference type="NCBI Taxonomy" id="993073"/>
    <lineage>
        <taxon>Bacteria</taxon>
        <taxon>Bacillati</taxon>
        <taxon>Actinomycetota</taxon>
        <taxon>Actinomycetes</taxon>
        <taxon>Micrococcales</taxon>
        <taxon>Microbacteriaceae</taxon>
        <taxon>Microbacterium</taxon>
    </lineage>
</organism>
<comment type="caution">
    <text evidence="1">The sequence shown here is derived from an EMBL/GenBank/DDBJ whole genome shotgun (WGS) entry which is preliminary data.</text>
</comment>
<evidence type="ECO:0000313" key="2">
    <source>
        <dbReference type="Proteomes" id="UP000285970"/>
    </source>
</evidence>